<comment type="similarity">
    <text evidence="1">Belongs to the AB hydrolase superfamily.</text>
</comment>
<dbReference type="InterPro" id="IPR000073">
    <property type="entry name" value="AB_hydrolase_1"/>
</dbReference>
<dbReference type="EMBL" id="GL882883">
    <property type="protein sequence ID" value="EGF80936.1"/>
    <property type="molecule type" value="Genomic_DNA"/>
</dbReference>
<proteinExistence type="inferred from homology"/>
<dbReference type="GeneID" id="18238507"/>
<protein>
    <recommendedName>
        <fullName evidence="3">Protein phosphatase methylesterase 1</fullName>
        <ecNumber evidence="2">3.1.1.89</ecNumber>
    </recommendedName>
</protein>
<evidence type="ECO:0000256" key="2">
    <source>
        <dbReference type="ARBA" id="ARBA00013111"/>
    </source>
</evidence>
<dbReference type="AlphaFoldDB" id="F4P1N3"/>
<feature type="domain" description="AB hydrolase-1" evidence="7">
    <location>
        <begin position="34"/>
        <end position="141"/>
    </location>
</feature>
<dbReference type="PANTHER" id="PTHR14189:SF0">
    <property type="entry name" value="PROTEIN PHOSPHATASE METHYLESTERASE 1"/>
    <property type="match status" value="1"/>
</dbReference>
<organism evidence="8 9">
    <name type="scientific">Batrachochytrium dendrobatidis (strain JAM81 / FGSC 10211)</name>
    <name type="common">Frog chytrid fungus</name>
    <dbReference type="NCBI Taxonomy" id="684364"/>
    <lineage>
        <taxon>Eukaryota</taxon>
        <taxon>Fungi</taxon>
        <taxon>Fungi incertae sedis</taxon>
        <taxon>Chytridiomycota</taxon>
        <taxon>Chytridiomycota incertae sedis</taxon>
        <taxon>Chytridiomycetes</taxon>
        <taxon>Rhizophydiales</taxon>
        <taxon>Rhizophydiales incertae sedis</taxon>
        <taxon>Batrachochytrium</taxon>
    </lineage>
</organism>
<dbReference type="EC" id="3.1.1.89" evidence="2"/>
<dbReference type="Pfam" id="PF12697">
    <property type="entry name" value="Abhydrolase_6"/>
    <property type="match status" value="1"/>
</dbReference>
<evidence type="ECO:0000256" key="1">
    <source>
        <dbReference type="ARBA" id="ARBA00008645"/>
    </source>
</evidence>
<evidence type="ECO:0000256" key="4">
    <source>
        <dbReference type="ARBA" id="ARBA00022487"/>
    </source>
</evidence>
<dbReference type="OrthoDB" id="194865at2759"/>
<gene>
    <name evidence="8" type="ORF">BATDEDRAFT_24471</name>
</gene>
<dbReference type="FunFam" id="3.40.50.1820:FF:000836">
    <property type="entry name" value="Protein phosphatase methylesterase 1"/>
    <property type="match status" value="1"/>
</dbReference>
<reference evidence="8 9" key="1">
    <citation type="submission" date="2009-12" db="EMBL/GenBank/DDBJ databases">
        <title>The draft genome of Batrachochytrium dendrobatidis.</title>
        <authorList>
            <consortium name="US DOE Joint Genome Institute (JGI-PGF)"/>
            <person name="Kuo A."/>
            <person name="Salamov A."/>
            <person name="Schmutz J."/>
            <person name="Lucas S."/>
            <person name="Pitluck S."/>
            <person name="Rosenblum E."/>
            <person name="Stajich J."/>
            <person name="Eisen M."/>
            <person name="Grigoriev I.V."/>
        </authorList>
    </citation>
    <scope>NUCLEOTIDE SEQUENCE [LARGE SCALE GENOMIC DNA]</scope>
    <source>
        <strain evidence="9">JAM81 / FGSC 10211</strain>
    </source>
</reference>
<comment type="catalytic activity">
    <reaction evidence="6">
        <text>[phosphatase 2A protein]-C-terminal L-leucine methyl ester + H2O = [phosphatase 2A protein]-C-terminal L-leucine + methanol + H(+)</text>
        <dbReference type="Rhea" id="RHEA:48548"/>
        <dbReference type="Rhea" id="RHEA-COMP:12134"/>
        <dbReference type="Rhea" id="RHEA-COMP:12135"/>
        <dbReference type="ChEBI" id="CHEBI:15377"/>
        <dbReference type="ChEBI" id="CHEBI:15378"/>
        <dbReference type="ChEBI" id="CHEBI:17790"/>
        <dbReference type="ChEBI" id="CHEBI:90516"/>
        <dbReference type="ChEBI" id="CHEBI:90517"/>
        <dbReference type="EC" id="3.1.1.89"/>
    </reaction>
</comment>
<dbReference type="InterPro" id="IPR016812">
    <property type="entry name" value="PPase_methylesterase_euk"/>
</dbReference>
<dbReference type="Gene3D" id="3.40.50.1820">
    <property type="entry name" value="alpha/beta hydrolase"/>
    <property type="match status" value="1"/>
</dbReference>
<dbReference type="HOGENOM" id="CLU_1731096_0_0_1"/>
<dbReference type="Proteomes" id="UP000007241">
    <property type="component" value="Unassembled WGS sequence"/>
</dbReference>
<dbReference type="GO" id="GO:0051723">
    <property type="term" value="F:protein methylesterase activity"/>
    <property type="evidence" value="ECO:0007669"/>
    <property type="project" value="UniProtKB-EC"/>
</dbReference>
<dbReference type="STRING" id="684364.F4P1N3"/>
<evidence type="ECO:0000313" key="9">
    <source>
        <dbReference type="Proteomes" id="UP000007241"/>
    </source>
</evidence>
<dbReference type="InParanoid" id="F4P1N3"/>
<keyword evidence="4" id="KW-0719">Serine esterase</keyword>
<accession>F4P1N3</accession>
<dbReference type="RefSeq" id="XP_006678462.1">
    <property type="nucleotide sequence ID" value="XM_006678399.1"/>
</dbReference>
<dbReference type="InterPro" id="IPR029058">
    <property type="entry name" value="AB_hydrolase_fold"/>
</dbReference>
<dbReference type="OMA" id="MHARISM"/>
<keyword evidence="9" id="KW-1185">Reference proteome</keyword>
<evidence type="ECO:0000256" key="6">
    <source>
        <dbReference type="ARBA" id="ARBA00049203"/>
    </source>
</evidence>
<dbReference type="SUPFAM" id="SSF53474">
    <property type="entry name" value="alpha/beta-Hydrolases"/>
    <property type="match status" value="1"/>
</dbReference>
<dbReference type="PANTHER" id="PTHR14189">
    <property type="entry name" value="PROTEIN PHOSPHATASE METHYLESTERASE-1 RELATED"/>
    <property type="match status" value="1"/>
</dbReference>
<evidence type="ECO:0000313" key="8">
    <source>
        <dbReference type="EMBL" id="EGF80936.1"/>
    </source>
</evidence>
<keyword evidence="5" id="KW-0378">Hydrolase</keyword>
<evidence type="ECO:0000256" key="5">
    <source>
        <dbReference type="ARBA" id="ARBA00022801"/>
    </source>
</evidence>
<evidence type="ECO:0000256" key="3">
    <source>
        <dbReference type="ARBA" id="ARBA00020672"/>
    </source>
</evidence>
<evidence type="ECO:0000259" key="7">
    <source>
        <dbReference type="Pfam" id="PF12697"/>
    </source>
</evidence>
<sequence length="151" mass="16565">MNDCFSTIHDVDLPDQKARFKVYEIRNSNGPVYVLHHGAGHTAMTWYKLAQNLKNLTTVSTSTECSILCYDARAHGSTASESEDIPLNVLSNDLAAIINHCYPQPHKRDIILVGHSLGGSVVVDAMSRSLVQGVRGVVVLDVVEGKIHFHD</sequence>
<name>F4P1N3_BATDJ</name>